<proteinExistence type="inferred from homology"/>
<evidence type="ECO:0000256" key="2">
    <source>
        <dbReference type="SAM" id="Coils"/>
    </source>
</evidence>
<dbReference type="Pfam" id="PF13580">
    <property type="entry name" value="SIS_2"/>
    <property type="match status" value="1"/>
</dbReference>
<dbReference type="PANTHER" id="PTHR30390:SF7">
    <property type="entry name" value="PHOSPHOHEPTOSE ISOMERASE"/>
    <property type="match status" value="1"/>
</dbReference>
<keyword evidence="2" id="KW-0175">Coiled coil</keyword>
<reference evidence="4" key="1">
    <citation type="submission" date="2016-02" db="EMBL/GenBank/DDBJ databases">
        <title>Genome sequence of Bacillus trypoxylicola KCTC 13244(T).</title>
        <authorList>
            <person name="Jeong H."/>
            <person name="Park S.-H."/>
            <person name="Choi S.-K."/>
        </authorList>
    </citation>
    <scope>NUCLEOTIDE SEQUENCE [LARGE SCALE GENOMIC DNA]</scope>
    <source>
        <strain evidence="4">KCTC 13244</strain>
    </source>
</reference>
<dbReference type="STRING" id="519424.AZF04_10515"/>
<dbReference type="NCBIfam" id="NF002805">
    <property type="entry name" value="PRK02947.1"/>
    <property type="match status" value="1"/>
</dbReference>
<dbReference type="AlphaFoldDB" id="A0A162D0N7"/>
<evidence type="ECO:0000313" key="5">
    <source>
        <dbReference type="Proteomes" id="UP000075806"/>
    </source>
</evidence>
<dbReference type="GO" id="GO:0097367">
    <property type="term" value="F:carbohydrate derivative binding"/>
    <property type="evidence" value="ECO:0007669"/>
    <property type="project" value="InterPro"/>
</dbReference>
<accession>A0A162D0N7</accession>
<dbReference type="EMBL" id="LTAO01000036">
    <property type="protein sequence ID" value="KYG27618.1"/>
    <property type="molecule type" value="Genomic_DNA"/>
</dbReference>
<dbReference type="HAMAP" id="MF_01240">
    <property type="entry name" value="UPF0309"/>
    <property type="match status" value="1"/>
</dbReference>
<dbReference type="SUPFAM" id="SSF53697">
    <property type="entry name" value="SIS domain"/>
    <property type="match status" value="1"/>
</dbReference>
<dbReference type="Gene3D" id="3.40.50.10490">
    <property type="entry name" value="Glucose-6-phosphate isomerase like protein, domain 1"/>
    <property type="match status" value="1"/>
</dbReference>
<comment type="caution">
    <text evidence="4">The sequence shown here is derived from an EMBL/GenBank/DDBJ whole genome shotgun (WGS) entry which is preliminary data.</text>
</comment>
<dbReference type="InterPro" id="IPR035472">
    <property type="entry name" value="RpiR-like_SIS"/>
</dbReference>
<evidence type="ECO:0000256" key="1">
    <source>
        <dbReference type="HAMAP-Rule" id="MF_01240"/>
    </source>
</evidence>
<gene>
    <name evidence="4" type="ORF">AZF04_10515</name>
</gene>
<feature type="coiled-coil region" evidence="2">
    <location>
        <begin position="9"/>
        <end position="38"/>
    </location>
</feature>
<dbReference type="RefSeq" id="WP_061949750.1">
    <property type="nucleotide sequence ID" value="NZ_LTAO01000036.1"/>
</dbReference>
<organism evidence="4 5">
    <name type="scientific">Alkalihalobacillus trypoxylicola</name>
    <dbReference type="NCBI Taxonomy" id="519424"/>
    <lineage>
        <taxon>Bacteria</taxon>
        <taxon>Bacillati</taxon>
        <taxon>Bacillota</taxon>
        <taxon>Bacilli</taxon>
        <taxon>Bacillales</taxon>
        <taxon>Bacillaceae</taxon>
        <taxon>Alkalihalobacillus</taxon>
    </lineage>
</organism>
<keyword evidence="5" id="KW-1185">Reference proteome</keyword>
<dbReference type="InterPro" id="IPR022951">
    <property type="entry name" value="UPF0309"/>
</dbReference>
<name>A0A162D0N7_9BACI</name>
<sequence>MLQPYLTKIQQLLMKIEKEESENLLLNAKKIANALKNKKLVHVFGCGHSHMLAEEVFYRSGGLAPINPIFIEDLMLHKGASQSSQYEKKQGFAETFLQTLSIEKGDILIVASTSGRNPVPIDVALYGKEKGAIVIGITSLYYSNSQSSKHSSGLHLSDVVDSVINNHIEVGDALISFDEENIQVGSGSSIAGMTIMNGLMVEAIQILINNGIQPPVFKSGNVDGSEAHNAKLIKEYQSRIPIL</sequence>
<feature type="domain" description="SIS" evidence="3">
    <location>
        <begin position="31"/>
        <end position="209"/>
    </location>
</feature>
<protein>
    <recommendedName>
        <fullName evidence="1">UPF0309 protein AZF04_10515</fullName>
    </recommendedName>
</protein>
<dbReference type="GO" id="GO:1901135">
    <property type="term" value="P:carbohydrate derivative metabolic process"/>
    <property type="evidence" value="ECO:0007669"/>
    <property type="project" value="InterPro"/>
</dbReference>
<evidence type="ECO:0000259" key="3">
    <source>
        <dbReference type="PROSITE" id="PS51464"/>
    </source>
</evidence>
<dbReference type="InterPro" id="IPR001347">
    <property type="entry name" value="SIS_dom"/>
</dbReference>
<dbReference type="InterPro" id="IPR050099">
    <property type="entry name" value="SIS_GmhA/DiaA_subfam"/>
</dbReference>
<comment type="similarity">
    <text evidence="1">Belongs to the UPF0309 family.</text>
</comment>
<dbReference type="CDD" id="cd05013">
    <property type="entry name" value="SIS_RpiR"/>
    <property type="match status" value="1"/>
</dbReference>
<dbReference type="PROSITE" id="PS51464">
    <property type="entry name" value="SIS"/>
    <property type="match status" value="1"/>
</dbReference>
<evidence type="ECO:0000313" key="4">
    <source>
        <dbReference type="EMBL" id="KYG27618.1"/>
    </source>
</evidence>
<dbReference type="Proteomes" id="UP000075806">
    <property type="component" value="Unassembled WGS sequence"/>
</dbReference>
<dbReference type="PANTHER" id="PTHR30390">
    <property type="entry name" value="SEDOHEPTULOSE 7-PHOSPHATE ISOMERASE / DNAA INITIATOR-ASSOCIATING FACTOR FOR REPLICATION INITIATION"/>
    <property type="match status" value="1"/>
</dbReference>
<dbReference type="InterPro" id="IPR046348">
    <property type="entry name" value="SIS_dom_sf"/>
</dbReference>
<dbReference type="OrthoDB" id="9805185at2"/>